<dbReference type="EMBL" id="PNGJ01000011">
    <property type="protein sequence ID" value="PMC23043.1"/>
    <property type="molecule type" value="Genomic_DNA"/>
</dbReference>
<dbReference type="SUPFAM" id="SSF51126">
    <property type="entry name" value="Pectin lyase-like"/>
    <property type="match status" value="1"/>
</dbReference>
<evidence type="ECO:0000313" key="3">
    <source>
        <dbReference type="Proteomes" id="UP000235564"/>
    </source>
</evidence>
<accession>A0A2N6QNE2</accession>
<name>A0A2N6QNE2_9BACT</name>
<evidence type="ECO:0000313" key="2">
    <source>
        <dbReference type="EMBL" id="PMC23043.1"/>
    </source>
</evidence>
<comment type="caution">
    <text evidence="2">The sequence shown here is derived from an EMBL/GenBank/DDBJ whole genome shotgun (WGS) entry which is preliminary data.</text>
</comment>
<gene>
    <name evidence="2" type="ORF">CJ231_11370</name>
</gene>
<sequence>MLTAIAALFIATFVLPISANAKGTSYGFNVENTTVTTDNYNNITSDYIKPYNTSLPCKAYYVPSTKTLYLENVKIERSGNNNRCIINKTCDGLTVVFKGGNYFFAKNASAIRCEKNTTLKQATGASVTVSSKEQEAIFACNTASLTINNGIFTCASDKKDIIGGNGKEKLTLDNTTITGSTYYLRSIVSDFDKVMLINSTIKGETSSTPVSGIHVYLPKSSTAIKVYGTNNIETLYTGIVAYSRTTIKGTGTLNITSKNGDAIGTSNPQLTFDGCTVNAKGKWGIRGLPSFKGHLAFTNANVTINSSEACISNIKSLTLDGCTITQPSGAAFSTSLYGMALGGTLVKGKVLITKGATGIASPTADIPAKKCGIYNLQGVRLGDRLDRLPAGIYIVDGRKEVKK</sequence>
<dbReference type="OrthoDB" id="1069724at2"/>
<protein>
    <recommendedName>
        <fullName evidence="4">Peptidase</fullName>
    </recommendedName>
</protein>
<dbReference type="RefSeq" id="WP_102698052.1">
    <property type="nucleotide sequence ID" value="NZ_PNGJ01000011.1"/>
</dbReference>
<feature type="signal peptide" evidence="1">
    <location>
        <begin position="1"/>
        <end position="21"/>
    </location>
</feature>
<reference evidence="2 3" key="1">
    <citation type="submission" date="2017-09" db="EMBL/GenBank/DDBJ databases">
        <title>Bacterial strain isolated from the female urinary microbiota.</title>
        <authorList>
            <person name="Thomas-White K."/>
            <person name="Kumar N."/>
            <person name="Forster S."/>
            <person name="Putonti C."/>
            <person name="Lawley T."/>
            <person name="Wolfe A.J."/>
        </authorList>
    </citation>
    <scope>NUCLEOTIDE SEQUENCE [LARGE SCALE GENOMIC DNA]</scope>
    <source>
        <strain evidence="2 3">UMB0536</strain>
    </source>
</reference>
<proteinExistence type="predicted"/>
<dbReference type="Proteomes" id="UP000235564">
    <property type="component" value="Unassembled WGS sequence"/>
</dbReference>
<feature type="chain" id="PRO_5014989360" description="Peptidase" evidence="1">
    <location>
        <begin position="22"/>
        <end position="403"/>
    </location>
</feature>
<keyword evidence="1" id="KW-0732">Signal</keyword>
<dbReference type="AlphaFoldDB" id="A0A2N6QNE2"/>
<evidence type="ECO:0000256" key="1">
    <source>
        <dbReference type="SAM" id="SignalP"/>
    </source>
</evidence>
<dbReference type="InterPro" id="IPR011050">
    <property type="entry name" value="Pectin_lyase_fold/virulence"/>
</dbReference>
<evidence type="ECO:0008006" key="4">
    <source>
        <dbReference type="Google" id="ProtNLM"/>
    </source>
</evidence>
<organism evidence="2 3">
    <name type="scientific">Hoylesella buccalis</name>
    <dbReference type="NCBI Taxonomy" id="28127"/>
    <lineage>
        <taxon>Bacteria</taxon>
        <taxon>Pseudomonadati</taxon>
        <taxon>Bacteroidota</taxon>
        <taxon>Bacteroidia</taxon>
        <taxon>Bacteroidales</taxon>
        <taxon>Prevotellaceae</taxon>
        <taxon>Hoylesella</taxon>
    </lineage>
</organism>